<organism evidence="2">
    <name type="scientific">bioreactor metagenome</name>
    <dbReference type="NCBI Taxonomy" id="1076179"/>
    <lineage>
        <taxon>unclassified sequences</taxon>
        <taxon>metagenomes</taxon>
        <taxon>ecological metagenomes</taxon>
    </lineage>
</organism>
<feature type="region of interest" description="Disordered" evidence="1">
    <location>
        <begin position="173"/>
        <end position="287"/>
    </location>
</feature>
<name>A0A644Z106_9ZZZZ</name>
<comment type="caution">
    <text evidence="2">The sequence shown here is derived from an EMBL/GenBank/DDBJ whole genome shotgun (WGS) entry which is preliminary data.</text>
</comment>
<protein>
    <submittedName>
        <fullName evidence="2">Uncharacterized protein</fullName>
    </submittedName>
</protein>
<proteinExistence type="predicted"/>
<dbReference type="AlphaFoldDB" id="A0A644Z106"/>
<accession>A0A644Z106</accession>
<feature type="region of interest" description="Disordered" evidence="1">
    <location>
        <begin position="85"/>
        <end position="133"/>
    </location>
</feature>
<gene>
    <name evidence="2" type="ORF">SDC9_80269</name>
</gene>
<feature type="compositionally biased region" description="Basic and acidic residues" evidence="1">
    <location>
        <begin position="336"/>
        <end position="354"/>
    </location>
</feature>
<evidence type="ECO:0000256" key="1">
    <source>
        <dbReference type="SAM" id="MobiDB-lite"/>
    </source>
</evidence>
<reference evidence="2" key="1">
    <citation type="submission" date="2019-08" db="EMBL/GenBank/DDBJ databases">
        <authorList>
            <person name="Kucharzyk K."/>
            <person name="Murdoch R.W."/>
            <person name="Higgins S."/>
            <person name="Loffler F."/>
        </authorList>
    </citation>
    <scope>NUCLEOTIDE SEQUENCE</scope>
</reference>
<sequence>MRLQLGEGLAGLVGDASADNQFAAAAEHRGGDGGQLDEQIVGLVRVACCGGQAGERQEQTEHDAQQPHTPWVQCHAIILGSETSAVAEDPQVDDREGQGDQLDCDDDTDGSGESRSPADRLNPEQHGGDHRVADCGADALGHLLDRSGSAADIGRDVFLAEGLVAGVHRADAESVQDQWRRQPHVVQRGSVAVHAPRHDDRREQPHDRTTEGTDDDLSSGPDDVSAAPQRRNRGGGRIGQPDQPDHQRRGTQTALQVQGDHHERRGRTEKLQPRDEGGMGERLDAEQPQVDHRLMAGLLVVAFPPDPRPSQQRHRDEQQETGPLVQHERQHHGQHGQREQQHAHRIEIKLHRNEIAAFLGEPAFPLGPERQPAEAENDGQDSDRHVPQKRRPPAGIGTERVDQ</sequence>
<feature type="compositionally biased region" description="Basic and acidic residues" evidence="1">
    <location>
        <begin position="259"/>
        <end position="287"/>
    </location>
</feature>
<evidence type="ECO:0000313" key="2">
    <source>
        <dbReference type="EMBL" id="MPM33691.1"/>
    </source>
</evidence>
<dbReference type="EMBL" id="VSSQ01006732">
    <property type="protein sequence ID" value="MPM33691.1"/>
    <property type="molecule type" value="Genomic_DNA"/>
</dbReference>
<feature type="compositionally biased region" description="Basic and acidic residues" evidence="1">
    <location>
        <begin position="116"/>
        <end position="133"/>
    </location>
</feature>
<feature type="region of interest" description="Disordered" evidence="1">
    <location>
        <begin position="303"/>
        <end position="403"/>
    </location>
</feature>
<feature type="compositionally biased region" description="Basic and acidic residues" evidence="1">
    <location>
        <begin position="196"/>
        <end position="211"/>
    </location>
</feature>